<comment type="caution">
    <text evidence="4">The sequence shown here is derived from an EMBL/GenBank/DDBJ whole genome shotgun (WGS) entry which is preliminary data.</text>
</comment>
<keyword evidence="2" id="KW-1133">Transmembrane helix</keyword>
<keyword evidence="2" id="KW-0812">Transmembrane</keyword>
<feature type="transmembrane region" description="Helical" evidence="2">
    <location>
        <begin position="310"/>
        <end position="328"/>
    </location>
</feature>
<feature type="transmembrane region" description="Helical" evidence="2">
    <location>
        <begin position="185"/>
        <end position="204"/>
    </location>
</feature>
<dbReference type="EMBL" id="JACJID010000003">
    <property type="protein sequence ID" value="MBA8927832.1"/>
    <property type="molecule type" value="Genomic_DNA"/>
</dbReference>
<name>A0ABR6BMJ8_9PSEU</name>
<feature type="transmembrane region" description="Helical" evidence="2">
    <location>
        <begin position="273"/>
        <end position="295"/>
    </location>
</feature>
<proteinExistence type="predicted"/>
<feature type="transmembrane region" description="Helical" evidence="2">
    <location>
        <begin position="247"/>
        <end position="266"/>
    </location>
</feature>
<keyword evidence="3" id="KW-0732">Signal</keyword>
<keyword evidence="5" id="KW-1185">Reference proteome</keyword>
<evidence type="ECO:0000256" key="3">
    <source>
        <dbReference type="SAM" id="SignalP"/>
    </source>
</evidence>
<evidence type="ECO:0000256" key="1">
    <source>
        <dbReference type="SAM" id="MobiDB-lite"/>
    </source>
</evidence>
<gene>
    <name evidence="4" type="ORF">BC739_005038</name>
</gene>
<dbReference type="Proteomes" id="UP000517916">
    <property type="component" value="Unassembled WGS sequence"/>
</dbReference>
<feature type="signal peptide" evidence="3">
    <location>
        <begin position="1"/>
        <end position="21"/>
    </location>
</feature>
<dbReference type="RefSeq" id="WP_182838519.1">
    <property type="nucleotide sequence ID" value="NZ_BAAABQ010000025.1"/>
</dbReference>
<evidence type="ECO:0000313" key="5">
    <source>
        <dbReference type="Proteomes" id="UP000517916"/>
    </source>
</evidence>
<evidence type="ECO:0000313" key="4">
    <source>
        <dbReference type="EMBL" id="MBA8927832.1"/>
    </source>
</evidence>
<accession>A0ABR6BMJ8</accession>
<sequence length="343" mass="36716">MSRLLALVAVLMLALAPQAAAHDTGHTPADRVGDLRSEMIPSQLPPGVEVRVLENGQALWLRNPTRIDLVVLDTDGAQRYQVGPDGVAVNSALPPEETPAGDISEDHSRQAADPAATAPQWQRQSTEPVVQWHNHFAHWGDAQLPAAAVSDPDHEHLIRAWQVGLEYDGRHYEIRGELRWIPGPWPVAWVFIALALAIGTWLLAFARRERLLVLPTAVLVVSSAWHGAAMLAGRNAEDGRTVLTHDYLPAIAAGLLGVVAVVLLATDRRNGRWFAALAAIGSGAVALLQDSAVWWSSTSVVALPIDLDRVLVSVTAGVSIGLVAALLTKPAPQSTRSEPSSIS</sequence>
<organism evidence="4 5">
    <name type="scientific">Kutzneria viridogrisea</name>
    <dbReference type="NCBI Taxonomy" id="47990"/>
    <lineage>
        <taxon>Bacteria</taxon>
        <taxon>Bacillati</taxon>
        <taxon>Actinomycetota</taxon>
        <taxon>Actinomycetes</taxon>
        <taxon>Pseudonocardiales</taxon>
        <taxon>Pseudonocardiaceae</taxon>
        <taxon>Kutzneria</taxon>
    </lineage>
</organism>
<feature type="transmembrane region" description="Helical" evidence="2">
    <location>
        <begin position="211"/>
        <end position="232"/>
    </location>
</feature>
<protein>
    <submittedName>
        <fullName evidence="4">Uncharacterized protein</fullName>
    </submittedName>
</protein>
<evidence type="ECO:0000256" key="2">
    <source>
        <dbReference type="SAM" id="Phobius"/>
    </source>
</evidence>
<feature type="region of interest" description="Disordered" evidence="1">
    <location>
        <begin position="85"/>
        <end position="117"/>
    </location>
</feature>
<feature type="chain" id="PRO_5047444671" evidence="3">
    <location>
        <begin position="22"/>
        <end position="343"/>
    </location>
</feature>
<reference evidence="4 5" key="1">
    <citation type="submission" date="2020-08" db="EMBL/GenBank/DDBJ databases">
        <title>Genomic Encyclopedia of Archaeal and Bacterial Type Strains, Phase II (KMG-II): from individual species to whole genera.</title>
        <authorList>
            <person name="Goeker M."/>
        </authorList>
    </citation>
    <scope>NUCLEOTIDE SEQUENCE [LARGE SCALE GENOMIC DNA]</scope>
    <source>
        <strain evidence="4 5">DSM 43850</strain>
    </source>
</reference>
<keyword evidence="2" id="KW-0472">Membrane</keyword>